<dbReference type="EMBL" id="CAJNOI010001980">
    <property type="protein sequence ID" value="CAF1450894.1"/>
    <property type="molecule type" value="Genomic_DNA"/>
</dbReference>
<dbReference type="PROSITE" id="PS51125">
    <property type="entry name" value="NHL"/>
    <property type="match status" value="1"/>
</dbReference>
<protein>
    <submittedName>
        <fullName evidence="5">Uncharacterized protein</fullName>
    </submittedName>
</protein>
<dbReference type="AlphaFoldDB" id="A0A815PM78"/>
<sequence>QNPQSHSLIKQIDEWERNSIEIIQQKAQECRKIVIEYPQKFIDPIEKKFNDLSEQIKQIHSENDFNEINLNYLENQLIEITKEINNLSKISIKEDSQSLINEISIISSKISKRNKWKQNAITVVGGNGQGQELKQLNSHSGIFIDKKKNIFIADWLNHRIVEWKYNGKEGQIIAGRNGAGSQMDQLTCPTDVIVDQQSHLIIITDKGNKRVIQWLNQNQQIVIKNIHCWDLATNKNGFFYASNHKKNEVRRWKMGEYNDEGTVVAGGNGQGNELNQFNTPTCIFVDKEQSVYVLDTNNHRVMKWRKDAKPGRIVAGGNGKGRNLNQLLQPQGITGDDLGQIYVADSWTQRVTRWCEGKEESEIVVGGNGQGNQSNQLISPHGLSFDDEGNLYVGDCLNHRIQKFQIIL</sequence>
<proteinExistence type="predicted"/>
<dbReference type="PANTHER" id="PTHR10680:SF28">
    <property type="entry name" value="SMP-30_GLUCONOLACTONASE_LRE-LIKE REGION DOMAIN-CONTAINING PROTEIN"/>
    <property type="match status" value="1"/>
</dbReference>
<keyword evidence="1" id="KW-0732">Signal</keyword>
<evidence type="ECO:0000313" key="5">
    <source>
        <dbReference type="EMBL" id="CAF1450894.1"/>
    </source>
</evidence>
<evidence type="ECO:0000256" key="4">
    <source>
        <dbReference type="PROSITE-ProRule" id="PRU00504"/>
    </source>
</evidence>
<gene>
    <name evidence="5" type="ORF">BJG266_LOCUS40427</name>
    <name evidence="6" type="ORF">QVE165_LOCUS57296</name>
</gene>
<dbReference type="OrthoDB" id="342730at2759"/>
<evidence type="ECO:0000256" key="2">
    <source>
        <dbReference type="ARBA" id="ARBA00022737"/>
    </source>
</evidence>
<keyword evidence="2" id="KW-0677">Repeat</keyword>
<dbReference type="Gene3D" id="2.120.10.30">
    <property type="entry name" value="TolB, C-terminal domain"/>
    <property type="match status" value="2"/>
</dbReference>
<dbReference type="GO" id="GO:0005576">
    <property type="term" value="C:extracellular region"/>
    <property type="evidence" value="ECO:0007669"/>
    <property type="project" value="TreeGrafter"/>
</dbReference>
<name>A0A815PM78_9BILA</name>
<dbReference type="Proteomes" id="UP000663832">
    <property type="component" value="Unassembled WGS sequence"/>
</dbReference>
<comment type="caution">
    <text evidence="5">The sequence shown here is derived from an EMBL/GenBank/DDBJ whole genome shotgun (WGS) entry which is preliminary data.</text>
</comment>
<dbReference type="Gene3D" id="2.40.10.500">
    <property type="match status" value="1"/>
</dbReference>
<dbReference type="SUPFAM" id="SSF101898">
    <property type="entry name" value="NHL repeat"/>
    <property type="match status" value="1"/>
</dbReference>
<evidence type="ECO:0000256" key="3">
    <source>
        <dbReference type="ARBA" id="ARBA00023180"/>
    </source>
</evidence>
<keyword evidence="7" id="KW-1185">Reference proteome</keyword>
<evidence type="ECO:0000256" key="1">
    <source>
        <dbReference type="ARBA" id="ARBA00022729"/>
    </source>
</evidence>
<evidence type="ECO:0000313" key="6">
    <source>
        <dbReference type="EMBL" id="CAF1630486.1"/>
    </source>
</evidence>
<dbReference type="PANTHER" id="PTHR10680">
    <property type="entry name" value="PEPTIDYL-GLYCINE ALPHA-AMIDATING MONOOXYGENASE"/>
    <property type="match status" value="1"/>
</dbReference>
<organism evidence="5 8">
    <name type="scientific">Adineta steineri</name>
    <dbReference type="NCBI Taxonomy" id="433720"/>
    <lineage>
        <taxon>Eukaryota</taxon>
        <taxon>Metazoa</taxon>
        <taxon>Spiralia</taxon>
        <taxon>Gnathifera</taxon>
        <taxon>Rotifera</taxon>
        <taxon>Eurotatoria</taxon>
        <taxon>Bdelloidea</taxon>
        <taxon>Adinetida</taxon>
        <taxon>Adinetidae</taxon>
        <taxon>Adineta</taxon>
    </lineage>
</organism>
<dbReference type="Proteomes" id="UP000663877">
    <property type="component" value="Unassembled WGS sequence"/>
</dbReference>
<dbReference type="EMBL" id="CAJNOM010002304">
    <property type="protein sequence ID" value="CAF1630486.1"/>
    <property type="molecule type" value="Genomic_DNA"/>
</dbReference>
<dbReference type="CDD" id="cd05819">
    <property type="entry name" value="NHL"/>
    <property type="match status" value="1"/>
</dbReference>
<reference evidence="5" key="1">
    <citation type="submission" date="2021-02" db="EMBL/GenBank/DDBJ databases">
        <authorList>
            <person name="Nowell W R."/>
        </authorList>
    </citation>
    <scope>NUCLEOTIDE SEQUENCE</scope>
</reference>
<dbReference type="InterPro" id="IPR001258">
    <property type="entry name" value="NHL_repeat"/>
</dbReference>
<feature type="repeat" description="NHL" evidence="4">
    <location>
        <begin position="376"/>
        <end position="407"/>
    </location>
</feature>
<feature type="non-terminal residue" evidence="5">
    <location>
        <position position="408"/>
    </location>
</feature>
<evidence type="ECO:0000313" key="7">
    <source>
        <dbReference type="Proteomes" id="UP000663832"/>
    </source>
</evidence>
<keyword evidence="3" id="KW-0325">Glycoprotein</keyword>
<dbReference type="InterPro" id="IPR011042">
    <property type="entry name" value="6-blade_b-propeller_TolB-like"/>
</dbReference>
<dbReference type="Pfam" id="PF01436">
    <property type="entry name" value="NHL"/>
    <property type="match status" value="2"/>
</dbReference>
<accession>A0A815PM78</accession>
<evidence type="ECO:0000313" key="8">
    <source>
        <dbReference type="Proteomes" id="UP000663877"/>
    </source>
</evidence>